<keyword evidence="2 6" id="KW-0732">Signal</keyword>
<comment type="caution">
    <text evidence="7">The sequence shown here is derived from an EMBL/GenBank/DDBJ whole genome shotgun (WGS) entry which is preliminary data.</text>
</comment>
<sequence>MKKKQLAGLLCAAGLFMAACGDSSGGSGTEETAAAEEKTSISWMAMLHTAAPPSGEVTEKLEAYTGVDIDFTWVPDASKTERLNAALASKSLADIVSLAEITNTTVRSSLASGMFWDVEPYLKDYPNLANISEDRLESSRIDGKIYGVPYQKPIARYGVLVRKDWLDNLGLAVPSTLEELEKVAQAFTEDDPDGNGVDDTVGFVERDESFNVGFRSLSGYFGADNWFTVTDDNEVMPSFMQPEYKEAMEWFRNIYANGWMNSDFAVMAKNDQKNYIVQGKGGIVLSGLQEVRNYVDEAAGTAEEHMEWELINDITYGDIERRILSDTNGGMGGWLAIPKDNVKTEDELKVVLKFINDLMDEEPFTLMTQGIEGEHYEIDDDGVYVRLDDTKWQQEVQPFSSSRPSELVTVFPSSNPYVNLANDKISENEAFAVINPAQALTSETYDKSWSSLIEGVADAYYQYMTGEIEMDGFDKAVETFRKNGGDQIIEEYTADYQSQQ</sequence>
<evidence type="ECO:0000256" key="5">
    <source>
        <dbReference type="ARBA" id="ARBA00023288"/>
    </source>
</evidence>
<protein>
    <recommendedName>
        <fullName evidence="9">Extracellular solute-binding protein</fullName>
    </recommendedName>
</protein>
<keyword evidence="3" id="KW-0472">Membrane</keyword>
<dbReference type="PANTHER" id="PTHR43649">
    <property type="entry name" value="ARABINOSE-BINDING PROTEIN-RELATED"/>
    <property type="match status" value="1"/>
</dbReference>
<proteinExistence type="predicted"/>
<dbReference type="SUPFAM" id="SSF53850">
    <property type="entry name" value="Periplasmic binding protein-like II"/>
    <property type="match status" value="1"/>
</dbReference>
<keyword evidence="5" id="KW-0449">Lipoprotein</keyword>
<evidence type="ECO:0008006" key="9">
    <source>
        <dbReference type="Google" id="ProtNLM"/>
    </source>
</evidence>
<dbReference type="InterPro" id="IPR050490">
    <property type="entry name" value="Bact_solute-bd_prot1"/>
</dbReference>
<dbReference type="AlphaFoldDB" id="A0A242A6V6"/>
<reference evidence="7 8" key="1">
    <citation type="submission" date="2017-05" db="EMBL/GenBank/DDBJ databases">
        <title>The Genome Sequence of Enterococcus sp. 8G7_MSG3316.</title>
        <authorList>
            <consortium name="The Broad Institute Genomics Platform"/>
            <consortium name="The Broad Institute Genomic Center for Infectious Diseases"/>
            <person name="Earl A."/>
            <person name="Manson A."/>
            <person name="Schwartman J."/>
            <person name="Gilmore M."/>
            <person name="Abouelleil A."/>
            <person name="Cao P."/>
            <person name="Chapman S."/>
            <person name="Cusick C."/>
            <person name="Shea T."/>
            <person name="Young S."/>
            <person name="Neafsey D."/>
            <person name="Nusbaum C."/>
            <person name="Birren B."/>
        </authorList>
    </citation>
    <scope>NUCLEOTIDE SEQUENCE [LARGE SCALE GENOMIC DNA]</scope>
    <source>
        <strain evidence="7 8">8G7_MSG3316</strain>
    </source>
</reference>
<dbReference type="OrthoDB" id="9787283at2"/>
<keyword evidence="1" id="KW-1003">Cell membrane</keyword>
<evidence type="ECO:0000256" key="6">
    <source>
        <dbReference type="SAM" id="SignalP"/>
    </source>
</evidence>
<accession>A0A242A6V6</accession>
<evidence type="ECO:0000256" key="1">
    <source>
        <dbReference type="ARBA" id="ARBA00022475"/>
    </source>
</evidence>
<dbReference type="Gene3D" id="3.40.190.10">
    <property type="entry name" value="Periplasmic binding protein-like II"/>
    <property type="match status" value="2"/>
</dbReference>
<evidence type="ECO:0000256" key="2">
    <source>
        <dbReference type="ARBA" id="ARBA00022729"/>
    </source>
</evidence>
<evidence type="ECO:0000313" key="8">
    <source>
        <dbReference type="Proteomes" id="UP000195043"/>
    </source>
</evidence>
<keyword evidence="8" id="KW-1185">Reference proteome</keyword>
<dbReference type="RefSeq" id="WP_086274777.1">
    <property type="nucleotide sequence ID" value="NZ_NGKU01000001.1"/>
</dbReference>
<evidence type="ECO:0000256" key="4">
    <source>
        <dbReference type="ARBA" id="ARBA00023139"/>
    </source>
</evidence>
<dbReference type="PROSITE" id="PS51257">
    <property type="entry name" value="PROKAR_LIPOPROTEIN"/>
    <property type="match status" value="1"/>
</dbReference>
<dbReference type="EMBL" id="NGKU01000001">
    <property type="protein sequence ID" value="OTN76777.1"/>
    <property type="molecule type" value="Genomic_DNA"/>
</dbReference>
<dbReference type="InterPro" id="IPR006059">
    <property type="entry name" value="SBP"/>
</dbReference>
<keyword evidence="4" id="KW-0564">Palmitate</keyword>
<feature type="chain" id="PRO_5038500027" description="Extracellular solute-binding protein" evidence="6">
    <location>
        <begin position="19"/>
        <end position="500"/>
    </location>
</feature>
<dbReference type="PANTHER" id="PTHR43649:SF33">
    <property type="entry name" value="POLYGALACTURONAN_RHAMNOGALACTURONAN-BINDING PROTEIN YTCQ"/>
    <property type="match status" value="1"/>
</dbReference>
<evidence type="ECO:0000256" key="3">
    <source>
        <dbReference type="ARBA" id="ARBA00023136"/>
    </source>
</evidence>
<feature type="signal peptide" evidence="6">
    <location>
        <begin position="1"/>
        <end position="18"/>
    </location>
</feature>
<name>A0A242A6V6_9ENTE</name>
<dbReference type="Pfam" id="PF13416">
    <property type="entry name" value="SBP_bac_8"/>
    <property type="match status" value="1"/>
</dbReference>
<dbReference type="STRING" id="1834191.A5886_001856"/>
<organism evidence="7 8">
    <name type="scientific">Candidatus Enterococcus testudinis</name>
    <dbReference type="NCBI Taxonomy" id="1834191"/>
    <lineage>
        <taxon>Bacteria</taxon>
        <taxon>Bacillati</taxon>
        <taxon>Bacillota</taxon>
        <taxon>Bacilli</taxon>
        <taxon>Lactobacillales</taxon>
        <taxon>Enterococcaceae</taxon>
        <taxon>Enterococcus</taxon>
    </lineage>
</organism>
<dbReference type="Proteomes" id="UP000195043">
    <property type="component" value="Unassembled WGS sequence"/>
</dbReference>
<dbReference type="CDD" id="cd13580">
    <property type="entry name" value="PBP2_AlgQ_like_1"/>
    <property type="match status" value="1"/>
</dbReference>
<evidence type="ECO:0000313" key="7">
    <source>
        <dbReference type="EMBL" id="OTN76777.1"/>
    </source>
</evidence>
<gene>
    <name evidence="7" type="ORF">A5886_001856</name>
</gene>